<feature type="compositionally biased region" description="Basic residues" evidence="1">
    <location>
        <begin position="499"/>
        <end position="509"/>
    </location>
</feature>
<feature type="region of interest" description="Disordered" evidence="1">
    <location>
        <begin position="1"/>
        <end position="59"/>
    </location>
</feature>
<feature type="region of interest" description="Disordered" evidence="1">
    <location>
        <begin position="687"/>
        <end position="719"/>
    </location>
</feature>
<feature type="compositionally biased region" description="Basic and acidic residues" evidence="1">
    <location>
        <begin position="1"/>
        <end position="13"/>
    </location>
</feature>
<comment type="caution">
    <text evidence="2">The sequence shown here is derived from an EMBL/GenBank/DDBJ whole genome shotgun (WGS) entry which is preliminary data.</text>
</comment>
<sequence length="979" mass="110689">MHQMKTQDRDNPDPPHTAQKPHNPPHTIILDSPSPTSPTARLRREHEDDDMTASHTDQDDWSLENLPDILYILKPERGKSRQVVRITAQKVFGKHINAFSVLPDQISSKVEGWRLEAWMRLDRRITGQDIIDRVNPRYRFRLSSIDIEHRRKAFREKFHVACWGAQKTINNLSRLAMVIGIDPASNSTRGLTPGLIDPSKGEAGGRIPLPPRAAYDDISDPVSHPNHSDSDIFERTPAVILDESHQSHKTKSAEILYQLHWDTKHLRKKSTPNSDPFSIANSRLKRQSFHDAASMGYNASHKTISIQPSLYDFNSYPTTLRELASHRGPPARAFPIEADDTERTMTLDEYLHRSQLTLWEYLDLRCENSLRDIKRWSLRLLDTMARALRPSNLDRDSWIASTASYVFANIKPQNCKSDSASIELHSPISLLFRSHTVRYQWYNNLLFKVYLKNEEDNMSQPISKMIDPEEDLELSRQSNASVYPESSMSAESSESAKVNAKKGKGKKDKGKPVPRQDSPQAIDPRNFTTSRPDQDHWSWADLPDILYQFEPADKKDRKSDPPRMSYPIHGQYLRDLPILPDNIASTVEEFRVEAWMRLDRRIRLRDITDRMHPLFRIQDNALQQRSVRFRQQFSLIAWDSGNKRSQQLKKNILRKMQEIGLPPALNTTRGITPGLIDPVLGEDGGRIPLPDQYNKGKRVARGRKPSKTPLKEEAATENPHHEYTVQVEQPTGLPVPIEKSASVGKVNTSKKPVPQGPGLVVASPAESVSIDFTVDGLTVESVAELFNYVPSYVPFDESNDSLEGPLPVITGLIPASELPETVSMVDIDLTVSIRDSIPRHNTEKALKPIAAGKIQRRRPSPLKLPRGGFCGNACHLGKCATPVYTNLTLVSGPAGAGVFHEGLLPPSQGLYPDVLTPYSASDLPFGVRHRVFDNLLEQCLSGDRYLFDIPAMAPEDMEMMDIGDINDIIIDDYDDYFQK</sequence>
<organism evidence="2 3">
    <name type="scientific">Aspergillus parasiticus (strain ATCC 56775 / NRRL 5862 / SRRC 143 / SU-1)</name>
    <dbReference type="NCBI Taxonomy" id="1403190"/>
    <lineage>
        <taxon>Eukaryota</taxon>
        <taxon>Fungi</taxon>
        <taxon>Dikarya</taxon>
        <taxon>Ascomycota</taxon>
        <taxon>Pezizomycotina</taxon>
        <taxon>Eurotiomycetes</taxon>
        <taxon>Eurotiomycetidae</taxon>
        <taxon>Eurotiales</taxon>
        <taxon>Aspergillaceae</taxon>
        <taxon>Aspergillus</taxon>
        <taxon>Aspergillus subgen. Circumdati</taxon>
    </lineage>
</organism>
<dbReference type="Proteomes" id="UP000033540">
    <property type="component" value="Unassembled WGS sequence"/>
</dbReference>
<feature type="compositionally biased region" description="Basic and acidic residues" evidence="1">
    <location>
        <begin position="709"/>
        <end position="719"/>
    </location>
</feature>
<protein>
    <submittedName>
        <fullName evidence="2">Uncharacterized protein</fullName>
    </submittedName>
</protein>
<feature type="compositionally biased region" description="Basic residues" evidence="1">
    <location>
        <begin position="695"/>
        <end position="706"/>
    </location>
</feature>
<dbReference type="AlphaFoldDB" id="A0A0F0I960"/>
<feature type="compositionally biased region" description="Low complexity" evidence="1">
    <location>
        <begin position="485"/>
        <end position="496"/>
    </location>
</feature>
<reference evidence="2 3" key="1">
    <citation type="submission" date="2015-02" db="EMBL/GenBank/DDBJ databases">
        <title>Draft genome sequence of Aspergillus parasiticus SU-1.</title>
        <authorList>
            <person name="Yu J."/>
            <person name="Fedorova N."/>
            <person name="Yin Y."/>
            <person name="Losada L."/>
            <person name="Zafar N."/>
            <person name="Taujale R."/>
            <person name="Ehrlich K.C."/>
            <person name="Bhatnagar D."/>
            <person name="Cleveland T.E."/>
            <person name="Bennett J.W."/>
            <person name="Nierman W.C."/>
        </authorList>
    </citation>
    <scope>NUCLEOTIDE SEQUENCE [LARGE SCALE GENOMIC DNA]</scope>
    <source>
        <strain evidence="3">ATCC 56775 / NRRL 5862 / SRRC 143 / SU-1</strain>
    </source>
</reference>
<evidence type="ECO:0000313" key="2">
    <source>
        <dbReference type="EMBL" id="KJK64284.1"/>
    </source>
</evidence>
<evidence type="ECO:0000256" key="1">
    <source>
        <dbReference type="SAM" id="MobiDB-lite"/>
    </source>
</evidence>
<gene>
    <name evidence="2" type="ORF">P875_00138275</name>
</gene>
<proteinExistence type="predicted"/>
<feature type="region of interest" description="Disordered" evidence="1">
    <location>
        <begin position="471"/>
        <end position="536"/>
    </location>
</feature>
<dbReference type="EMBL" id="JZEE01000517">
    <property type="protein sequence ID" value="KJK64284.1"/>
    <property type="molecule type" value="Genomic_DNA"/>
</dbReference>
<accession>A0A0F0I960</accession>
<dbReference type="OrthoDB" id="5348779at2759"/>
<name>A0A0F0I960_ASPPU</name>
<evidence type="ECO:0000313" key="3">
    <source>
        <dbReference type="Proteomes" id="UP000033540"/>
    </source>
</evidence>